<feature type="compositionally biased region" description="Basic and acidic residues" evidence="12">
    <location>
        <begin position="142"/>
        <end position="157"/>
    </location>
</feature>
<dbReference type="GO" id="GO:0005668">
    <property type="term" value="C:RNA polymerase transcription factor SL1 complex"/>
    <property type="evidence" value="ECO:0007669"/>
    <property type="project" value="TreeGrafter"/>
</dbReference>
<dbReference type="GO" id="GO:0001164">
    <property type="term" value="F:RNA polymerase I core promoter sequence-specific DNA binding"/>
    <property type="evidence" value="ECO:0007669"/>
    <property type="project" value="InterPro"/>
</dbReference>
<evidence type="ECO:0000256" key="8">
    <source>
        <dbReference type="ARBA" id="ARBA00023125"/>
    </source>
</evidence>
<dbReference type="PANTHER" id="PTHR31576">
    <property type="entry name" value="TATA BOX-BINDING PROTEIN-ASSOCIATED FACTOR RNA POLYMERASE I SUBUNIT B"/>
    <property type="match status" value="1"/>
</dbReference>
<evidence type="ECO:0000256" key="1">
    <source>
        <dbReference type="ARBA" id="ARBA00004604"/>
    </source>
</evidence>
<dbReference type="InterPro" id="IPR033599">
    <property type="entry name" value="TAF1B/Rrn7"/>
</dbReference>
<dbReference type="Pfam" id="PF20644">
    <property type="entry name" value="Rrn7_cyclin_N"/>
    <property type="match status" value="2"/>
</dbReference>
<evidence type="ECO:0000256" key="12">
    <source>
        <dbReference type="SAM" id="MobiDB-lite"/>
    </source>
</evidence>
<keyword evidence="5" id="KW-0863">Zinc-finger</keyword>
<evidence type="ECO:0000256" key="2">
    <source>
        <dbReference type="ARBA" id="ARBA00006899"/>
    </source>
</evidence>
<dbReference type="GO" id="GO:0008270">
    <property type="term" value="F:zinc ion binding"/>
    <property type="evidence" value="ECO:0007669"/>
    <property type="project" value="UniProtKB-KW"/>
</dbReference>
<reference evidence="16" key="1">
    <citation type="submission" date="2022-01" db="EMBL/GenBank/DDBJ databases">
        <authorList>
            <person name="Braso-Vives M."/>
        </authorList>
    </citation>
    <scope>NUCLEOTIDE SEQUENCE</scope>
</reference>
<organism evidence="16 17">
    <name type="scientific">Branchiostoma lanceolatum</name>
    <name type="common">Common lancelet</name>
    <name type="synonym">Amphioxus lanceolatum</name>
    <dbReference type="NCBI Taxonomy" id="7740"/>
    <lineage>
        <taxon>Eukaryota</taxon>
        <taxon>Metazoa</taxon>
        <taxon>Chordata</taxon>
        <taxon>Cephalochordata</taxon>
        <taxon>Leptocardii</taxon>
        <taxon>Amphioxiformes</taxon>
        <taxon>Branchiostomatidae</taxon>
        <taxon>Branchiostoma</taxon>
    </lineage>
</organism>
<dbReference type="PANTHER" id="PTHR31576:SF2">
    <property type="entry name" value="TATA BOX-BINDING PROTEIN-ASSOCIATED FACTOR RNA POLYMERASE I SUBUNIT B"/>
    <property type="match status" value="1"/>
</dbReference>
<evidence type="ECO:0000256" key="7">
    <source>
        <dbReference type="ARBA" id="ARBA00023015"/>
    </source>
</evidence>
<protein>
    <recommendedName>
        <fullName evidence="3">TATA box-binding protein-associated factor RNA polymerase I subunit B</fullName>
    </recommendedName>
    <alternativeName>
        <fullName evidence="11">TATA box-binding protein-associated factor 1B</fullName>
    </alternativeName>
</protein>
<feature type="compositionally biased region" description="Polar residues" evidence="12">
    <location>
        <begin position="197"/>
        <end position="209"/>
    </location>
</feature>
<evidence type="ECO:0000259" key="14">
    <source>
        <dbReference type="Pfam" id="PF20644"/>
    </source>
</evidence>
<dbReference type="Proteomes" id="UP000838412">
    <property type="component" value="Chromosome 3"/>
</dbReference>
<dbReference type="GO" id="GO:0042790">
    <property type="term" value="P:nucleolar large rRNA transcription by RNA polymerase I"/>
    <property type="evidence" value="ECO:0007669"/>
    <property type="project" value="TreeGrafter"/>
</dbReference>
<dbReference type="InterPro" id="IPR048540">
    <property type="entry name" value="Rrn7_cyclin_N"/>
</dbReference>
<name>A0A8J9ZPM9_BRALA</name>
<comment type="similarity">
    <text evidence="2">Belongs to the RRN7/TAF1B family.</text>
</comment>
<keyword evidence="4" id="KW-0479">Metal-binding</keyword>
<dbReference type="Pfam" id="PF20645">
    <property type="entry name" value="Rrn7_cyclin_C"/>
    <property type="match status" value="1"/>
</dbReference>
<keyword evidence="7" id="KW-0805">Transcription regulation</keyword>
<feature type="domain" description="Rrn7/TAF1B N-terminal cyclin" evidence="14">
    <location>
        <begin position="193"/>
        <end position="287"/>
    </location>
</feature>
<dbReference type="InterPro" id="IPR048538">
    <property type="entry name" value="Rrn7_cyclin_C"/>
</dbReference>
<feature type="region of interest" description="Disordered" evidence="12">
    <location>
        <begin position="118"/>
        <end position="235"/>
    </location>
</feature>
<evidence type="ECO:0000256" key="10">
    <source>
        <dbReference type="ARBA" id="ARBA00023242"/>
    </source>
</evidence>
<dbReference type="GO" id="GO:0070860">
    <property type="term" value="C:RNA polymerase I core factor complex"/>
    <property type="evidence" value="ECO:0007669"/>
    <property type="project" value="InterPro"/>
</dbReference>
<evidence type="ECO:0000256" key="6">
    <source>
        <dbReference type="ARBA" id="ARBA00022833"/>
    </source>
</evidence>
<dbReference type="EMBL" id="OV696688">
    <property type="protein sequence ID" value="CAH1258044.1"/>
    <property type="molecule type" value="Genomic_DNA"/>
</dbReference>
<feature type="domain" description="RRN7-type" evidence="13">
    <location>
        <begin position="2"/>
        <end position="27"/>
    </location>
</feature>
<evidence type="ECO:0000256" key="4">
    <source>
        <dbReference type="ARBA" id="ARBA00022723"/>
    </source>
</evidence>
<dbReference type="Pfam" id="PF11781">
    <property type="entry name" value="Zn_ribbon_RRN7"/>
    <property type="match status" value="1"/>
</dbReference>
<dbReference type="OrthoDB" id="10069252at2759"/>
<keyword evidence="6" id="KW-0862">Zinc</keyword>
<evidence type="ECO:0000256" key="9">
    <source>
        <dbReference type="ARBA" id="ARBA00023163"/>
    </source>
</evidence>
<accession>A0A8J9ZPM9</accession>
<gene>
    <name evidence="16" type="primary">TAF1B</name>
    <name evidence="16" type="ORF">BLAG_LOCUS15747</name>
</gene>
<evidence type="ECO:0000256" key="3">
    <source>
        <dbReference type="ARBA" id="ARBA00018994"/>
    </source>
</evidence>
<evidence type="ECO:0000313" key="16">
    <source>
        <dbReference type="EMBL" id="CAH1258044.1"/>
    </source>
</evidence>
<keyword evidence="8" id="KW-0238">DNA-binding</keyword>
<keyword evidence="17" id="KW-1185">Reference proteome</keyword>
<evidence type="ECO:0000256" key="11">
    <source>
        <dbReference type="ARBA" id="ARBA00032500"/>
    </source>
</evidence>
<feature type="compositionally biased region" description="Polar residues" evidence="12">
    <location>
        <begin position="123"/>
        <end position="140"/>
    </location>
</feature>
<dbReference type="AlphaFoldDB" id="A0A8J9ZPM9"/>
<keyword evidence="9" id="KW-0804">Transcription</keyword>
<feature type="domain" description="Rrn7/TAF1B N-terminal cyclin" evidence="14">
    <location>
        <begin position="75"/>
        <end position="158"/>
    </location>
</feature>
<dbReference type="InterPro" id="IPR021752">
    <property type="entry name" value="TF_Rrn7_Zf"/>
</dbReference>
<evidence type="ECO:0000259" key="15">
    <source>
        <dbReference type="Pfam" id="PF20645"/>
    </source>
</evidence>
<feature type="domain" description="Rrn7/TAF1B C-terminal cyclin" evidence="15">
    <location>
        <begin position="304"/>
        <end position="432"/>
    </location>
</feature>
<keyword evidence="10" id="KW-0539">Nucleus</keyword>
<comment type="subcellular location">
    <subcellularLocation>
        <location evidence="1">Nucleus</location>
        <location evidence="1">Nucleolus</location>
    </subcellularLocation>
</comment>
<evidence type="ECO:0000259" key="13">
    <source>
        <dbReference type="Pfam" id="PF11781"/>
    </source>
</evidence>
<evidence type="ECO:0000313" key="17">
    <source>
        <dbReference type="Proteomes" id="UP000838412"/>
    </source>
</evidence>
<proteinExistence type="inferred from homology"/>
<evidence type="ECO:0000256" key="5">
    <source>
        <dbReference type="ARBA" id="ARBA00022771"/>
    </source>
</evidence>
<feature type="compositionally biased region" description="Polar residues" evidence="12">
    <location>
        <begin position="162"/>
        <end position="177"/>
    </location>
</feature>
<sequence>MPRCPICDGENFEEIDGRYYCDECHTESQDVRELQQEAGYVDPSLRTRRLRETGTPTKKELTLEESYPWYTHEAFQVIIKAQVETLVKMGVNPRLKDVVKQLWFTYLSRCGVAFTGAAKEQEPPTQDGLTFRQQDRMTSSVHRRETTKQSEEEKSSEGESTDVVSTHDPLSSQASTRSDLEPIDDIDMYIRGISGPESETSDTSVYATSDTEEDQEDDRGSVDGRRGKPRGNKKGTYPIQRMTMLRTLCFSYLGILWLQEPVLPSDIIRWVREGHIPYIAVKEMLPKHMKLGIMDSNNFSIQAFPSYQVIQNNTARLARFIRVPRLPEVDLSRVASRFILDLNLPGELHGLVEKLLRQRPIDPFLWCNRRDAMLNHEAIAMGLVIVVLKLLFGLDDNTERTLSETARTLQSKEKPGVKLFVFEDWMCWAMETREQVPTTGLPKTDRAMERIRDVEQYTGYYKEVMAKWKQNYRSKARPRYEDDFLRKQENRNAVQRPFQSLASASLSDEEQRTTPTSFPLSFGCHVSMATHLPPVDTDFKCHTLKYITDTEDLWTAIENYPTYPDFKLRYTGNNTGGGRIVRVTDQEHLHDTYEFVLELCANLIEQDKYGLHHYITTIEKLLGSSGTE</sequence>